<accession>W7D585</accession>
<name>W7D585_9LIST</name>
<proteinExistence type="predicted"/>
<keyword evidence="1" id="KW-0677">Repeat</keyword>
<organism evidence="5 6">
    <name type="scientific">Listeria riparia FSL S10-1204</name>
    <dbReference type="NCBI Taxonomy" id="1265816"/>
    <lineage>
        <taxon>Bacteria</taxon>
        <taxon>Bacillati</taxon>
        <taxon>Bacillota</taxon>
        <taxon>Bacilli</taxon>
        <taxon>Bacillales</taxon>
        <taxon>Listeriaceae</taxon>
        <taxon>Listeria</taxon>
    </lineage>
</organism>
<dbReference type="PATRIC" id="fig|1265816.5.peg.2104"/>
<sequence length="529" mass="54992">LTVGDSFDPKAGVTATDNKDGDITSKIQVTSNNVDTSKAGTYNVTYSVTDAAGNTATKTITVTVNDAPDTTKPEITASDKTLTVGDSFDPKAGVTANDNKDGDITSKIQVTSNNVDTSKAGTYNVTYSVTDAAGNTATKTITVTVNDAPDTTKPEITASDKTLAVGDSFDPKAGVTATDNKDGDITSKLVVTSNNVDTSKAGTYNVTYSVTDAAGNTATKTITVTVKLSVALSIDPVKSTDLKVVLHGNPGSLARLFNDDNGTAIGNRFRFGADGTYTMSLPLALPSGTHLRVWYTYNQKVIAKTIVIDATKPVITASDKTLTVGDSFDPKASITANDDLDGDITSKIQVTSNNVDTSKAGTYNVTYSVTDAAGNTATKTITVTVNDAPDTTKPEITASNKTLKVGDSFDPKAGVTATDNKDGDITSKIQVTSNNVDTSKAGTYNVTYSVTDAAGNTATKTITVTVISTTQGTITANTFTIGKDGYVTGSYTGDVKKLSLLVNGKKLGTINATGTPYKYYAGKNNYKHQ</sequence>
<feature type="domain" description="HYR" evidence="4">
    <location>
        <begin position="57"/>
        <end position="147"/>
    </location>
</feature>
<reference evidence="5 6" key="1">
    <citation type="journal article" date="2014" name="Int. J. Syst. Evol. Microbiol.">
        <title>Listeria floridensis sp. nov., Listeria aquatica sp. nov., Listeria cornellensis sp. nov., Listeria riparia sp. nov. and Listeria grandensis sp. nov., from agricultural and natural environments.</title>
        <authorList>
            <person name="den Bakker H.C."/>
            <person name="Warchocki S."/>
            <person name="Wright E.M."/>
            <person name="Allred A.F."/>
            <person name="Ahlstrom C."/>
            <person name="Manuel C.S."/>
            <person name="Stasiewicz M.J."/>
            <person name="Burrell A."/>
            <person name="Roof S."/>
            <person name="Strawn L."/>
            <person name="Fortes E.D."/>
            <person name="Nightingale K.K."/>
            <person name="Kephart D."/>
            <person name="Wiedmann M."/>
        </authorList>
    </citation>
    <scope>NUCLEOTIDE SEQUENCE [LARGE SCALE GENOMIC DNA]</scope>
    <source>
        <strain evidence="5 6">FSL S10-1204</strain>
    </source>
</reference>
<dbReference type="Pfam" id="PF16403">
    <property type="entry name" value="Bact_surface_Ig-like"/>
    <property type="match status" value="5"/>
</dbReference>
<dbReference type="InterPro" id="IPR013783">
    <property type="entry name" value="Ig-like_fold"/>
</dbReference>
<dbReference type="Proteomes" id="UP000019248">
    <property type="component" value="Unassembled WGS sequence"/>
</dbReference>
<evidence type="ECO:0000259" key="4">
    <source>
        <dbReference type="PROSITE" id="PS50825"/>
    </source>
</evidence>
<evidence type="ECO:0000259" key="3">
    <source>
        <dbReference type="PROSITE" id="PS50268"/>
    </source>
</evidence>
<dbReference type="InterPro" id="IPR032179">
    <property type="entry name" value="Cry22Aa_Ig-like"/>
</dbReference>
<dbReference type="Pfam" id="PF20622">
    <property type="entry name" value="Big_15"/>
    <property type="match status" value="1"/>
</dbReference>
<dbReference type="OrthoDB" id="2361271at2"/>
<dbReference type="PROSITE" id="PS50268">
    <property type="entry name" value="CADHERIN_2"/>
    <property type="match status" value="1"/>
</dbReference>
<protein>
    <submittedName>
        <fullName evidence="5">Putative peptidoglycan linked protein</fullName>
    </submittedName>
</protein>
<dbReference type="GO" id="GO:0005509">
    <property type="term" value="F:calcium ion binding"/>
    <property type="evidence" value="ECO:0007669"/>
    <property type="project" value="InterPro"/>
</dbReference>
<dbReference type="GO" id="GO:0007156">
    <property type="term" value="P:homophilic cell adhesion via plasma membrane adhesion molecules"/>
    <property type="evidence" value="ECO:0007669"/>
    <property type="project" value="InterPro"/>
</dbReference>
<evidence type="ECO:0000313" key="6">
    <source>
        <dbReference type="Proteomes" id="UP000019248"/>
    </source>
</evidence>
<evidence type="ECO:0000313" key="5">
    <source>
        <dbReference type="EMBL" id="EUJ44347.1"/>
    </source>
</evidence>
<evidence type="ECO:0000256" key="2">
    <source>
        <dbReference type="SAM" id="MobiDB-lite"/>
    </source>
</evidence>
<dbReference type="PANTHER" id="PTHR24273">
    <property type="entry name" value="FI04643P-RELATED"/>
    <property type="match status" value="1"/>
</dbReference>
<gene>
    <name evidence="5" type="ORF">PRIP_10637</name>
</gene>
<feature type="non-terminal residue" evidence="5">
    <location>
        <position position="1"/>
    </location>
</feature>
<dbReference type="RefSeq" id="WP_149023807.1">
    <property type="nucleotide sequence ID" value="NZ_AODL01000013.1"/>
</dbReference>
<dbReference type="PROSITE" id="PS50825">
    <property type="entry name" value="HYR"/>
    <property type="match status" value="2"/>
</dbReference>
<dbReference type="AlphaFoldDB" id="W7D585"/>
<dbReference type="GO" id="GO:0016020">
    <property type="term" value="C:membrane"/>
    <property type="evidence" value="ECO:0007669"/>
    <property type="project" value="InterPro"/>
</dbReference>
<dbReference type="SUPFAM" id="SSF49299">
    <property type="entry name" value="PKD domain"/>
    <property type="match status" value="5"/>
</dbReference>
<comment type="caution">
    <text evidence="5">The sequence shown here is derived from an EMBL/GenBank/DDBJ whole genome shotgun (WGS) entry which is preliminary data.</text>
</comment>
<dbReference type="InterPro" id="IPR002126">
    <property type="entry name" value="Cadherin-like_dom"/>
</dbReference>
<feature type="region of interest" description="Disordered" evidence="2">
    <location>
        <begin position="1"/>
        <end position="21"/>
    </location>
</feature>
<dbReference type="PANTHER" id="PTHR24273:SF32">
    <property type="entry name" value="HYALIN"/>
    <property type="match status" value="1"/>
</dbReference>
<dbReference type="EMBL" id="AODL01000013">
    <property type="protein sequence ID" value="EUJ44347.1"/>
    <property type="molecule type" value="Genomic_DNA"/>
</dbReference>
<keyword evidence="6" id="KW-1185">Reference proteome</keyword>
<dbReference type="InterPro" id="IPR046746">
    <property type="entry name" value="Big_15"/>
</dbReference>
<dbReference type="Gene3D" id="2.60.40.10">
    <property type="entry name" value="Immunoglobulins"/>
    <property type="match status" value="5"/>
</dbReference>
<dbReference type="InterPro" id="IPR003410">
    <property type="entry name" value="HYR_dom"/>
</dbReference>
<feature type="domain" description="Cadherin" evidence="3">
    <location>
        <begin position="23"/>
        <end position="156"/>
    </location>
</feature>
<feature type="domain" description="HYR" evidence="4">
    <location>
        <begin position="378"/>
        <end position="468"/>
    </location>
</feature>
<dbReference type="InterPro" id="IPR035986">
    <property type="entry name" value="PKD_dom_sf"/>
</dbReference>
<evidence type="ECO:0000256" key="1">
    <source>
        <dbReference type="ARBA" id="ARBA00022737"/>
    </source>
</evidence>